<evidence type="ECO:0000256" key="1">
    <source>
        <dbReference type="ARBA" id="ARBA00001947"/>
    </source>
</evidence>
<dbReference type="InterPro" id="IPR041526">
    <property type="entry name" value="DAPG_hydrolase"/>
</dbReference>
<name>A0A7I7YQN7_9MYCO</name>
<evidence type="ECO:0000313" key="6">
    <source>
        <dbReference type="EMBL" id="BBZ44178.1"/>
    </source>
</evidence>
<gene>
    <name evidence="6" type="ORF">MPRM_14590</name>
</gene>
<keyword evidence="4" id="KW-0862">Zinc</keyword>
<dbReference type="Proteomes" id="UP000467105">
    <property type="component" value="Chromosome"/>
</dbReference>
<keyword evidence="7" id="KW-1185">Reference proteome</keyword>
<evidence type="ECO:0000256" key="3">
    <source>
        <dbReference type="ARBA" id="ARBA00022801"/>
    </source>
</evidence>
<protein>
    <submittedName>
        <fullName evidence="6">Uncharacterized protein</fullName>
    </submittedName>
</protein>
<comment type="cofactor">
    <cofactor evidence="1">
        <name>Zn(2+)</name>
        <dbReference type="ChEBI" id="CHEBI:29105"/>
    </cofactor>
</comment>
<proteinExistence type="inferred from homology"/>
<dbReference type="RefSeq" id="WP_085271015.1">
    <property type="nucleotide sequence ID" value="NZ_AP022614.1"/>
</dbReference>
<dbReference type="OrthoDB" id="2052122at2"/>
<sequence length="266" mass="28988">MARGVYLGYRGDDADTPFGSFFTSEMSALPGHVVDALHHGPQGAMALPAFADAACVAADGYQRTENGYGILEDGSLQVCVRTDMPGVTPAMWAWWFGWHGCDTRRYKLWHPRAHLYAAWGDGGEDEQRYVGRTSTISEYIGSSMLSAAIRFVAPAEMGCPPDGKDAVSICARLGSGDVPVDVGWFIHHIRSTPSGAEMRSRFWLGGPHIAVRNAPGIASRVVRPFAARVLATSESTARNLLVHCAQEMNHLAGFLPQLYEMFGRRD</sequence>
<accession>A0A7I7YQN7</accession>
<keyword evidence="2" id="KW-0479">Metal-binding</keyword>
<evidence type="ECO:0000256" key="2">
    <source>
        <dbReference type="ARBA" id="ARBA00022723"/>
    </source>
</evidence>
<dbReference type="GO" id="GO:0016787">
    <property type="term" value="F:hydrolase activity"/>
    <property type="evidence" value="ECO:0007669"/>
    <property type="project" value="UniProtKB-KW"/>
</dbReference>
<reference evidence="6 7" key="1">
    <citation type="journal article" date="2019" name="Emerg. Microbes Infect.">
        <title>Comprehensive subspecies identification of 175 nontuberculous mycobacteria species based on 7547 genomic profiles.</title>
        <authorList>
            <person name="Matsumoto Y."/>
            <person name="Kinjo T."/>
            <person name="Motooka D."/>
            <person name="Nabeya D."/>
            <person name="Jung N."/>
            <person name="Uechi K."/>
            <person name="Horii T."/>
            <person name="Iida T."/>
            <person name="Fujita J."/>
            <person name="Nakamura S."/>
        </authorList>
    </citation>
    <scope>NUCLEOTIDE SEQUENCE [LARGE SCALE GENOMIC DNA]</scope>
    <source>
        <strain evidence="6 7">JCM 14742</strain>
    </source>
</reference>
<dbReference type="AlphaFoldDB" id="A0A7I7YQN7"/>
<dbReference type="EMBL" id="AP022614">
    <property type="protein sequence ID" value="BBZ44178.1"/>
    <property type="molecule type" value="Genomic_DNA"/>
</dbReference>
<organism evidence="6 7">
    <name type="scientific">Mycobacterium parmense</name>
    <dbReference type="NCBI Taxonomy" id="185642"/>
    <lineage>
        <taxon>Bacteria</taxon>
        <taxon>Bacillati</taxon>
        <taxon>Actinomycetota</taxon>
        <taxon>Actinomycetes</taxon>
        <taxon>Mycobacteriales</taxon>
        <taxon>Mycobacteriaceae</taxon>
        <taxon>Mycobacterium</taxon>
        <taxon>Mycobacterium simiae complex</taxon>
    </lineage>
</organism>
<evidence type="ECO:0000256" key="5">
    <source>
        <dbReference type="ARBA" id="ARBA00023459"/>
    </source>
</evidence>
<dbReference type="Pfam" id="PF18089">
    <property type="entry name" value="DAPG_hydrolase"/>
    <property type="match status" value="1"/>
</dbReference>
<dbReference type="GO" id="GO:0046872">
    <property type="term" value="F:metal ion binding"/>
    <property type="evidence" value="ECO:0007669"/>
    <property type="project" value="UniProtKB-KW"/>
</dbReference>
<keyword evidence="3" id="KW-0378">Hydrolase</keyword>
<comment type="similarity">
    <text evidence="5">Belongs to the DAPG/phloretin hydrolase family.</text>
</comment>
<evidence type="ECO:0000313" key="7">
    <source>
        <dbReference type="Proteomes" id="UP000467105"/>
    </source>
</evidence>
<evidence type="ECO:0000256" key="4">
    <source>
        <dbReference type="ARBA" id="ARBA00022833"/>
    </source>
</evidence>